<gene>
    <name evidence="3" type="primary">gb24893</name>
    <name evidence="3" type="ORF">PR202_gb24893</name>
</gene>
<dbReference type="PANTHER" id="PTHR47389">
    <property type="entry name" value="OS09G0436400 PROTEIN"/>
    <property type="match status" value="1"/>
</dbReference>
<dbReference type="Gene3D" id="2.30.42.10">
    <property type="match status" value="1"/>
</dbReference>
<dbReference type="InterPro" id="IPR041489">
    <property type="entry name" value="PDZ_6"/>
</dbReference>
<evidence type="ECO:0000259" key="2">
    <source>
        <dbReference type="Pfam" id="PF17820"/>
    </source>
</evidence>
<sequence length="469" mass="51824">MAPATTQEEGGEASRSRWWRVQRGHRIRCAPNTTPEEAEEASRSPSVAGSRSPRGGGLTHHAPNPTHEGSWRSQCPVDEPSSRQGKKRKRDANKSKKRKRARDTEQAHYSGTSSATSSPLRWPIDPPPSQVFDPAIEDACVKLRSKFRKKSDDKPLSQSSGFLIDWNKDSKPNTILTSALLIRSNSPSGEWSGTEEYIPDAMVLVHLLDKHETTIAAHLLHYDKHFNIALFKIDTDVSAEILSFSTEWVSGGSVAEKLGVRTGDIIESLNGESIATTIELENMLMSVCEDYSDNGDGIGSIVNITSIHESSKLVAEMLSNFTLSLATLMVVDLANPVEMTPERISHFQMLFETLLEKNDVQVWDVSTRIAGLPELEILRDGIVLFIKQHVIAKDTGKDLASKFKIAMKALDNTAGVLMQVAWQFKSVPSVSIGTLCIFLVLVFACSFRETEGKPFPYVSSMLARELICD</sequence>
<proteinExistence type="predicted"/>
<keyword evidence="4" id="KW-1185">Reference proteome</keyword>
<name>A0AAV5FMN6_ELECO</name>
<dbReference type="SUPFAM" id="SSF50494">
    <property type="entry name" value="Trypsin-like serine proteases"/>
    <property type="match status" value="1"/>
</dbReference>
<dbReference type="EMBL" id="BQKI01000088">
    <property type="protein sequence ID" value="GJN36065.1"/>
    <property type="molecule type" value="Genomic_DNA"/>
</dbReference>
<evidence type="ECO:0000313" key="3">
    <source>
        <dbReference type="EMBL" id="GJN36065.1"/>
    </source>
</evidence>
<organism evidence="3 4">
    <name type="scientific">Eleusine coracana subsp. coracana</name>
    <dbReference type="NCBI Taxonomy" id="191504"/>
    <lineage>
        <taxon>Eukaryota</taxon>
        <taxon>Viridiplantae</taxon>
        <taxon>Streptophyta</taxon>
        <taxon>Embryophyta</taxon>
        <taxon>Tracheophyta</taxon>
        <taxon>Spermatophyta</taxon>
        <taxon>Magnoliopsida</taxon>
        <taxon>Liliopsida</taxon>
        <taxon>Poales</taxon>
        <taxon>Poaceae</taxon>
        <taxon>PACMAD clade</taxon>
        <taxon>Chloridoideae</taxon>
        <taxon>Cynodonteae</taxon>
        <taxon>Eleusininae</taxon>
        <taxon>Eleusine</taxon>
    </lineage>
</organism>
<dbReference type="SUPFAM" id="SSF50156">
    <property type="entry name" value="PDZ domain-like"/>
    <property type="match status" value="1"/>
</dbReference>
<evidence type="ECO:0000256" key="1">
    <source>
        <dbReference type="SAM" id="MobiDB-lite"/>
    </source>
</evidence>
<dbReference type="AlphaFoldDB" id="A0AAV5FMN6"/>
<dbReference type="InterPro" id="IPR036034">
    <property type="entry name" value="PDZ_sf"/>
</dbReference>
<comment type="caution">
    <text evidence="3">The sequence shown here is derived from an EMBL/GenBank/DDBJ whole genome shotgun (WGS) entry which is preliminary data.</text>
</comment>
<dbReference type="PANTHER" id="PTHR47389:SF5">
    <property type="entry name" value="OS09G0436700 PROTEIN"/>
    <property type="match status" value="1"/>
</dbReference>
<reference evidence="3" key="2">
    <citation type="submission" date="2021-12" db="EMBL/GenBank/DDBJ databases">
        <title>Resequencing data analysis of finger millet.</title>
        <authorList>
            <person name="Hatakeyama M."/>
            <person name="Aluri S."/>
            <person name="Balachadran M.T."/>
            <person name="Sivarajan S.R."/>
            <person name="Poveda L."/>
            <person name="Shimizu-Inatsugi R."/>
            <person name="Schlapbach R."/>
            <person name="Sreeman S.M."/>
            <person name="Shimizu K.K."/>
        </authorList>
    </citation>
    <scope>NUCLEOTIDE SEQUENCE</scope>
</reference>
<feature type="compositionally biased region" description="Polar residues" evidence="1">
    <location>
        <begin position="107"/>
        <end position="119"/>
    </location>
</feature>
<dbReference type="InterPro" id="IPR009003">
    <property type="entry name" value="Peptidase_S1_PA"/>
</dbReference>
<protein>
    <recommendedName>
        <fullName evidence="2">PDZ domain-containing protein</fullName>
    </recommendedName>
</protein>
<dbReference type="Proteomes" id="UP001054889">
    <property type="component" value="Unassembled WGS sequence"/>
</dbReference>
<feature type="compositionally biased region" description="Basic residues" evidence="1">
    <location>
        <begin position="17"/>
        <end position="28"/>
    </location>
</feature>
<dbReference type="Pfam" id="PF17820">
    <property type="entry name" value="PDZ_6"/>
    <property type="match status" value="1"/>
</dbReference>
<feature type="region of interest" description="Disordered" evidence="1">
    <location>
        <begin position="1"/>
        <end position="131"/>
    </location>
</feature>
<accession>A0AAV5FMN6</accession>
<feature type="domain" description="PDZ" evidence="2">
    <location>
        <begin position="248"/>
        <end position="285"/>
    </location>
</feature>
<evidence type="ECO:0000313" key="4">
    <source>
        <dbReference type="Proteomes" id="UP001054889"/>
    </source>
</evidence>
<feature type="compositionally biased region" description="Basic residues" evidence="1">
    <location>
        <begin position="84"/>
        <end position="101"/>
    </location>
</feature>
<reference evidence="3" key="1">
    <citation type="journal article" date="2018" name="DNA Res.">
        <title>Multiple hybrid de novo genome assembly of finger millet, an orphan allotetraploid crop.</title>
        <authorList>
            <person name="Hatakeyama M."/>
            <person name="Aluri S."/>
            <person name="Balachadran M.T."/>
            <person name="Sivarajan S.R."/>
            <person name="Patrignani A."/>
            <person name="Gruter S."/>
            <person name="Poveda L."/>
            <person name="Shimizu-Inatsugi R."/>
            <person name="Baeten J."/>
            <person name="Francoijs K.J."/>
            <person name="Nataraja K.N."/>
            <person name="Reddy Y.A.N."/>
            <person name="Phadnis S."/>
            <person name="Ravikumar R.L."/>
            <person name="Schlapbach R."/>
            <person name="Sreeman S.M."/>
            <person name="Shimizu K.K."/>
        </authorList>
    </citation>
    <scope>NUCLEOTIDE SEQUENCE</scope>
</reference>